<dbReference type="GO" id="GO:0017000">
    <property type="term" value="P:antibiotic biosynthetic process"/>
    <property type="evidence" value="ECO:0007669"/>
    <property type="project" value="InterPro"/>
</dbReference>
<feature type="binding site" evidence="6">
    <location>
        <position position="271"/>
    </location>
    <ligand>
        <name>Ca(2+)</name>
        <dbReference type="ChEBI" id="CHEBI:29108"/>
    </ligand>
</feature>
<dbReference type="InterPro" id="IPR029055">
    <property type="entry name" value="Ntn_hydrolases_N"/>
</dbReference>
<evidence type="ECO:0000313" key="8">
    <source>
        <dbReference type="EMBL" id="MBL6903154.1"/>
    </source>
</evidence>
<feature type="binding site" evidence="6">
    <location>
        <position position="274"/>
    </location>
    <ligand>
        <name>Ca(2+)</name>
        <dbReference type="ChEBI" id="CHEBI:29108"/>
    </ligand>
</feature>
<organism evidence="8 9">
    <name type="scientific">SAR86 cluster bacterium</name>
    <dbReference type="NCBI Taxonomy" id="2030880"/>
    <lineage>
        <taxon>Bacteria</taxon>
        <taxon>Pseudomonadati</taxon>
        <taxon>Pseudomonadota</taxon>
        <taxon>Gammaproteobacteria</taxon>
        <taxon>SAR86 cluster</taxon>
    </lineage>
</organism>
<dbReference type="Gene3D" id="2.30.120.10">
    <property type="match status" value="1"/>
</dbReference>
<evidence type="ECO:0000256" key="1">
    <source>
        <dbReference type="ARBA" id="ARBA00006586"/>
    </source>
</evidence>
<feature type="active site" description="Nucleophile" evidence="5">
    <location>
        <position position="198"/>
    </location>
</feature>
<dbReference type="Gene3D" id="1.10.1400.10">
    <property type="match status" value="1"/>
</dbReference>
<gene>
    <name evidence="8" type="ORF">ISR29_03025</name>
</gene>
<feature type="chain" id="PRO_5037666589" evidence="7">
    <location>
        <begin position="23"/>
        <end position="700"/>
    </location>
</feature>
<sequence>MQLNIKYALAIFLLCGFNTNLISNEATPQYSATITRDIFGVPHVHGATDADAAFGLAYAQADDDITNILSTIDLARAGSGLKNGRDGAIADYLIKALEIRELVEERYEEDLSSKVKAVLEGFVAGLNYWMSLNLDRNIKDYYPVNKVDLVSSFAIQNLFFAGIDSAIKELMNAPKEVSEAELDKGGESRTVASLVAGSNAFALNSNKTSDGKTRLVINSHQPLDGPVAWYEAHISSDEGWNMMGGLFPGAPFVFVGFNESLGWGMTVNGPDLTDAFKLTINPENKNQYLLDGKWENFDIKNIKLPVKLLGPISWTFNREAKFSEHGLVLETESGSYALKFAGMKEIRQPDQWFRMNKAQNKDQWLEAMKMRAIISFNAVYADKEDNIMLLHNTAGPIRNEAYDWKQPVDGTNSALIWNEITPFDEIPLLINPNSGWIVSANQDPFRASSVKDNLKRSDFSKTLGIETKMTNRAYRVIEIFDNDKKFTEQDLLDAKFDNEYSKESRSIKYLQNVLAQEYEDQEFQEAQAVLNAWDLKTDNNNRSAALGVCILSEEWRAFMNRIDAPSSKEMFKKCIDELNDAFGRVDPLWSEVNMLIRGDLSLPIQGGPDTLRAVYGRSQDDGILKAVAGDGLVVSLSWDSDGNQESQSIHQYGSATQDSSSKHYDDQVQLFVDEKMKSTFFDKLELEKNTESVITVPFKD</sequence>
<dbReference type="AlphaFoldDB" id="A0A937JFM7"/>
<dbReference type="SUPFAM" id="SSF56235">
    <property type="entry name" value="N-terminal nucleophile aminohydrolases (Ntn hydrolases)"/>
    <property type="match status" value="1"/>
</dbReference>
<dbReference type="Proteomes" id="UP000705230">
    <property type="component" value="Unassembled WGS sequence"/>
</dbReference>
<evidence type="ECO:0000256" key="5">
    <source>
        <dbReference type="PIRSR" id="PIRSR001227-1"/>
    </source>
</evidence>
<evidence type="ECO:0000256" key="6">
    <source>
        <dbReference type="PIRSR" id="PIRSR001227-2"/>
    </source>
</evidence>
<name>A0A937JFM7_9GAMM</name>
<dbReference type="InterPro" id="IPR043146">
    <property type="entry name" value="Penicillin_amidase_N_B-knob"/>
</dbReference>
<evidence type="ECO:0000256" key="7">
    <source>
        <dbReference type="SAM" id="SignalP"/>
    </source>
</evidence>
<accession>A0A937JFM7</accession>
<comment type="similarity">
    <text evidence="1">Belongs to the peptidase S45 family.</text>
</comment>
<dbReference type="InterPro" id="IPR023343">
    <property type="entry name" value="Penicillin_amidase_dom1"/>
</dbReference>
<keyword evidence="3" id="KW-0378">Hydrolase</keyword>
<proteinExistence type="inferred from homology"/>
<dbReference type="PANTHER" id="PTHR34218">
    <property type="entry name" value="PEPTIDASE S45 PENICILLIN AMIDASE"/>
    <property type="match status" value="1"/>
</dbReference>
<comment type="cofactor">
    <cofactor evidence="6">
        <name>Ca(2+)</name>
        <dbReference type="ChEBI" id="CHEBI:29108"/>
    </cofactor>
    <text evidence="6">Binds 1 Ca(2+) ion per dimer.</text>
</comment>
<dbReference type="EMBL" id="JADHSG010000003">
    <property type="protein sequence ID" value="MBL6903154.1"/>
    <property type="molecule type" value="Genomic_DNA"/>
</dbReference>
<dbReference type="Pfam" id="PF01804">
    <property type="entry name" value="Penicil_amidase"/>
    <property type="match status" value="1"/>
</dbReference>
<keyword evidence="4" id="KW-0865">Zymogen</keyword>
<reference evidence="8" key="1">
    <citation type="submission" date="2020-10" db="EMBL/GenBank/DDBJ databases">
        <title>Microbiome of the Black Sea water column analyzed by genome centric metagenomics.</title>
        <authorList>
            <person name="Cabello-Yeves P.J."/>
            <person name="Callieri C."/>
            <person name="Picazo A."/>
            <person name="Mehrshad M."/>
            <person name="Haro-Moreno J.M."/>
            <person name="Roda-Garcia J."/>
            <person name="Dzembekova N."/>
            <person name="Slabakova V."/>
            <person name="Slabakova N."/>
            <person name="Moncheva S."/>
            <person name="Rodriguez-Valera F."/>
        </authorList>
    </citation>
    <scope>NUCLEOTIDE SEQUENCE</scope>
    <source>
        <strain evidence="8">BS30m-G43</strain>
    </source>
</reference>
<dbReference type="Gene3D" id="3.60.20.10">
    <property type="entry name" value="Glutamine Phosphoribosylpyrophosphate, subunit 1, domain 1"/>
    <property type="match status" value="1"/>
</dbReference>
<dbReference type="InterPro" id="IPR043147">
    <property type="entry name" value="Penicillin_amidase_A-knob"/>
</dbReference>
<dbReference type="PANTHER" id="PTHR34218:SF3">
    <property type="entry name" value="ACYL-HOMOSERINE LACTONE ACYLASE PVDQ"/>
    <property type="match status" value="1"/>
</dbReference>
<protein>
    <submittedName>
        <fullName evidence="8">Penicillin acylase family protein</fullName>
    </submittedName>
</protein>
<keyword evidence="6" id="KW-0106">Calcium</keyword>
<dbReference type="Gene3D" id="1.10.439.10">
    <property type="entry name" value="Penicillin Amidohydrolase, domain 1"/>
    <property type="match status" value="1"/>
</dbReference>
<evidence type="ECO:0000256" key="4">
    <source>
        <dbReference type="ARBA" id="ARBA00023145"/>
    </source>
</evidence>
<evidence type="ECO:0000313" key="9">
    <source>
        <dbReference type="Proteomes" id="UP000705230"/>
    </source>
</evidence>
<dbReference type="InterPro" id="IPR002692">
    <property type="entry name" value="S45"/>
</dbReference>
<dbReference type="GO" id="GO:0046872">
    <property type="term" value="F:metal ion binding"/>
    <property type="evidence" value="ECO:0007669"/>
    <property type="project" value="UniProtKB-KW"/>
</dbReference>
<evidence type="ECO:0000256" key="3">
    <source>
        <dbReference type="ARBA" id="ARBA00022801"/>
    </source>
</evidence>
<dbReference type="PIRSF" id="PIRSF001227">
    <property type="entry name" value="Pen_acylase"/>
    <property type="match status" value="1"/>
</dbReference>
<keyword evidence="6" id="KW-0479">Metal-binding</keyword>
<dbReference type="GO" id="GO:0016811">
    <property type="term" value="F:hydrolase activity, acting on carbon-nitrogen (but not peptide) bonds, in linear amides"/>
    <property type="evidence" value="ECO:0007669"/>
    <property type="project" value="InterPro"/>
</dbReference>
<keyword evidence="2 7" id="KW-0732">Signal</keyword>
<comment type="caution">
    <text evidence="8">The sequence shown here is derived from an EMBL/GenBank/DDBJ whole genome shotgun (WGS) entry which is preliminary data.</text>
</comment>
<feature type="signal peptide" evidence="7">
    <location>
        <begin position="1"/>
        <end position="22"/>
    </location>
</feature>
<dbReference type="InterPro" id="IPR014395">
    <property type="entry name" value="Pen/GL7ACA/AHL_acylase"/>
</dbReference>
<evidence type="ECO:0000256" key="2">
    <source>
        <dbReference type="ARBA" id="ARBA00022729"/>
    </source>
</evidence>